<dbReference type="EMBL" id="CAJOAZ010030158">
    <property type="protein sequence ID" value="CAF4430809.1"/>
    <property type="molecule type" value="Genomic_DNA"/>
</dbReference>
<proteinExistence type="inferred from homology"/>
<dbReference type="GO" id="GO:0019905">
    <property type="term" value="F:syntaxin binding"/>
    <property type="evidence" value="ECO:0007669"/>
    <property type="project" value="TreeGrafter"/>
</dbReference>
<dbReference type="AlphaFoldDB" id="A0A820R4A5"/>
<feature type="domain" description="T-SNARE coiled-coil homology" evidence="3">
    <location>
        <begin position="42"/>
        <end position="104"/>
    </location>
</feature>
<dbReference type="SMART" id="SM00397">
    <property type="entry name" value="t_SNARE"/>
    <property type="match status" value="1"/>
</dbReference>
<sequence length="107" mass="12101">QTAAKKKPTPTLQAAATAADTRPTNTKNDTDTYFGKSRSTMDDMERETEDGLHDVHQGVNRLKYLAMQMNQELESQKPLTDRLAGKLEVLDNEVKKKNTHMKSILLR</sequence>
<dbReference type="SUPFAM" id="SSF58038">
    <property type="entry name" value="SNARE fusion complex"/>
    <property type="match status" value="1"/>
</dbReference>
<evidence type="ECO:0000313" key="4">
    <source>
        <dbReference type="EMBL" id="CAF4430809.1"/>
    </source>
</evidence>
<feature type="non-terminal residue" evidence="4">
    <location>
        <position position="1"/>
    </location>
</feature>
<reference evidence="4" key="1">
    <citation type="submission" date="2021-02" db="EMBL/GenBank/DDBJ databases">
        <authorList>
            <person name="Nowell W R."/>
        </authorList>
    </citation>
    <scope>NUCLEOTIDE SEQUENCE</scope>
</reference>
<dbReference type="Proteomes" id="UP000663844">
    <property type="component" value="Unassembled WGS sequence"/>
</dbReference>
<dbReference type="GO" id="GO:0005484">
    <property type="term" value="F:SNAP receptor activity"/>
    <property type="evidence" value="ECO:0007669"/>
    <property type="project" value="TreeGrafter"/>
</dbReference>
<evidence type="ECO:0000256" key="2">
    <source>
        <dbReference type="SAM" id="MobiDB-lite"/>
    </source>
</evidence>
<dbReference type="PANTHER" id="PTHR19305:SF9">
    <property type="entry name" value="SYNAPTOSOMAL-ASSOCIATED PROTEIN 29"/>
    <property type="match status" value="1"/>
</dbReference>
<dbReference type="PROSITE" id="PS50192">
    <property type="entry name" value="T_SNARE"/>
    <property type="match status" value="1"/>
</dbReference>
<feature type="compositionally biased region" description="Low complexity" evidence="2">
    <location>
        <begin position="9"/>
        <end position="26"/>
    </location>
</feature>
<dbReference type="GO" id="GO:0005886">
    <property type="term" value="C:plasma membrane"/>
    <property type="evidence" value="ECO:0007669"/>
    <property type="project" value="TreeGrafter"/>
</dbReference>
<protein>
    <recommendedName>
        <fullName evidence="3">t-SNARE coiled-coil homology domain-containing protein</fullName>
    </recommendedName>
</protein>
<dbReference type="PANTHER" id="PTHR19305">
    <property type="entry name" value="SYNAPTOSOMAL ASSOCIATED PROTEIN"/>
    <property type="match status" value="1"/>
</dbReference>
<organism evidence="4 5">
    <name type="scientific">Adineta steineri</name>
    <dbReference type="NCBI Taxonomy" id="433720"/>
    <lineage>
        <taxon>Eukaryota</taxon>
        <taxon>Metazoa</taxon>
        <taxon>Spiralia</taxon>
        <taxon>Gnathifera</taxon>
        <taxon>Rotifera</taxon>
        <taxon>Eurotatoria</taxon>
        <taxon>Bdelloidea</taxon>
        <taxon>Adinetida</taxon>
        <taxon>Adinetidae</taxon>
        <taxon>Adineta</taxon>
    </lineage>
</organism>
<comment type="similarity">
    <text evidence="1">Belongs to the SNAP-25 family.</text>
</comment>
<dbReference type="GO" id="GO:0006906">
    <property type="term" value="P:vesicle fusion"/>
    <property type="evidence" value="ECO:0007669"/>
    <property type="project" value="TreeGrafter"/>
</dbReference>
<dbReference type="InterPro" id="IPR000727">
    <property type="entry name" value="T_SNARE_dom"/>
</dbReference>
<gene>
    <name evidence="4" type="ORF">OXD698_LOCUS53219</name>
</gene>
<feature type="region of interest" description="Disordered" evidence="2">
    <location>
        <begin position="1"/>
        <end position="55"/>
    </location>
</feature>
<evidence type="ECO:0000256" key="1">
    <source>
        <dbReference type="ARBA" id="ARBA00009480"/>
    </source>
</evidence>
<feature type="compositionally biased region" description="Basic and acidic residues" evidence="2">
    <location>
        <begin position="39"/>
        <end position="55"/>
    </location>
</feature>
<dbReference type="Gene3D" id="1.20.5.110">
    <property type="match status" value="1"/>
</dbReference>
<dbReference type="GO" id="GO:0031201">
    <property type="term" value="C:SNARE complex"/>
    <property type="evidence" value="ECO:0007669"/>
    <property type="project" value="TreeGrafter"/>
</dbReference>
<accession>A0A820R4A5</accession>
<evidence type="ECO:0000259" key="3">
    <source>
        <dbReference type="PROSITE" id="PS50192"/>
    </source>
</evidence>
<dbReference type="GO" id="GO:0006887">
    <property type="term" value="P:exocytosis"/>
    <property type="evidence" value="ECO:0007669"/>
    <property type="project" value="TreeGrafter"/>
</dbReference>
<name>A0A820R4A5_9BILA</name>
<evidence type="ECO:0000313" key="5">
    <source>
        <dbReference type="Proteomes" id="UP000663844"/>
    </source>
</evidence>
<comment type="caution">
    <text evidence="4">The sequence shown here is derived from an EMBL/GenBank/DDBJ whole genome shotgun (WGS) entry which is preliminary data.</text>
</comment>